<sequence length="179" mass="20867">MKKLLLIFFLLIIVQTFGQNQKIDSTEVSTYNDYANAYSVEKPSWLSVMESGNTNVWGGVMPAVHEIKNAIMITAFEKGKFKDFEDFERIYITGNKFGQETLFSKNHIFYGRNEKDLKNIEHGVSSKLYLFFKNKIYHCQFVLLETSKSFLFINFTSTPETYEENIAKFNEFLKGLKVE</sequence>
<proteinExistence type="predicted"/>
<organism evidence="2 3">
    <name type="scientific">Flavobacterium arsenatis</name>
    <dbReference type="NCBI Taxonomy" id="1484332"/>
    <lineage>
        <taxon>Bacteria</taxon>
        <taxon>Pseudomonadati</taxon>
        <taxon>Bacteroidota</taxon>
        <taxon>Flavobacteriia</taxon>
        <taxon>Flavobacteriales</taxon>
        <taxon>Flavobacteriaceae</taxon>
        <taxon>Flavobacterium</taxon>
    </lineage>
</organism>
<dbReference type="Proteomes" id="UP001255185">
    <property type="component" value="Unassembled WGS sequence"/>
</dbReference>
<reference evidence="2 3" key="1">
    <citation type="submission" date="2023-07" db="EMBL/GenBank/DDBJ databases">
        <title>Sorghum-associated microbial communities from plants grown in Nebraska, USA.</title>
        <authorList>
            <person name="Schachtman D."/>
        </authorList>
    </citation>
    <scope>NUCLEOTIDE SEQUENCE [LARGE SCALE GENOMIC DNA]</scope>
    <source>
        <strain evidence="2 3">3773</strain>
    </source>
</reference>
<feature type="signal peptide" evidence="1">
    <location>
        <begin position="1"/>
        <end position="18"/>
    </location>
</feature>
<evidence type="ECO:0000256" key="1">
    <source>
        <dbReference type="SAM" id="SignalP"/>
    </source>
</evidence>
<dbReference type="EMBL" id="JAVDVI010000006">
    <property type="protein sequence ID" value="MDR6967790.1"/>
    <property type="molecule type" value="Genomic_DNA"/>
</dbReference>
<evidence type="ECO:0000313" key="2">
    <source>
        <dbReference type="EMBL" id="MDR6967790.1"/>
    </source>
</evidence>
<name>A0ABU1TP93_9FLAO</name>
<dbReference type="RefSeq" id="WP_310026082.1">
    <property type="nucleotide sequence ID" value="NZ_JAVDVI010000006.1"/>
</dbReference>
<keyword evidence="3" id="KW-1185">Reference proteome</keyword>
<keyword evidence="1" id="KW-0732">Signal</keyword>
<evidence type="ECO:0000313" key="3">
    <source>
        <dbReference type="Proteomes" id="UP001255185"/>
    </source>
</evidence>
<protein>
    <recommendedName>
        <fullName evidence="4">PsbP C-terminal domain-containing protein</fullName>
    </recommendedName>
</protein>
<gene>
    <name evidence="2" type="ORF">J2X31_001802</name>
</gene>
<accession>A0ABU1TP93</accession>
<comment type="caution">
    <text evidence="2">The sequence shown here is derived from an EMBL/GenBank/DDBJ whole genome shotgun (WGS) entry which is preliminary data.</text>
</comment>
<evidence type="ECO:0008006" key="4">
    <source>
        <dbReference type="Google" id="ProtNLM"/>
    </source>
</evidence>
<feature type="chain" id="PRO_5045450050" description="PsbP C-terminal domain-containing protein" evidence="1">
    <location>
        <begin position="19"/>
        <end position="179"/>
    </location>
</feature>